<proteinExistence type="predicted"/>
<dbReference type="RefSeq" id="WP_252252715.1">
    <property type="nucleotide sequence ID" value="NZ_CP098736.1"/>
</dbReference>
<protein>
    <recommendedName>
        <fullName evidence="3">DUF2190 family protein</fullName>
    </recommendedName>
</protein>
<organism evidence="1 2">
    <name type="scientific">Cupriavidus gilardii</name>
    <dbReference type="NCBI Taxonomy" id="82541"/>
    <lineage>
        <taxon>Bacteria</taxon>
        <taxon>Pseudomonadati</taxon>
        <taxon>Pseudomonadota</taxon>
        <taxon>Betaproteobacteria</taxon>
        <taxon>Burkholderiales</taxon>
        <taxon>Burkholderiaceae</taxon>
        <taxon>Cupriavidus</taxon>
    </lineage>
</organism>
<dbReference type="Proteomes" id="UP001056648">
    <property type="component" value="Chromosome 2"/>
</dbReference>
<dbReference type="InterPro" id="IPR054438">
    <property type="entry name" value="Struct_cement_gp24/gp6"/>
</dbReference>
<dbReference type="Pfam" id="PF22758">
    <property type="entry name" value="Phage_cement"/>
    <property type="match status" value="1"/>
</dbReference>
<accession>A0ABY4VP74</accession>
<evidence type="ECO:0000313" key="2">
    <source>
        <dbReference type="Proteomes" id="UP001056648"/>
    </source>
</evidence>
<sequence length="147" mass="15200">MYENYQDVAFAGMKVDSGDDRVESFPVAGNLPIGVVTGTDAQGRLVPGPGTKVRGITLQSHTITAQTYVQYDCASVMTRGLVWARVTPAAAVTKDGPVKFAADGTVSDAGANTLPNAVFRSAKVTTGDGVEIVAVELHNPFSVSAAA</sequence>
<evidence type="ECO:0000313" key="1">
    <source>
        <dbReference type="EMBL" id="USE78994.1"/>
    </source>
</evidence>
<evidence type="ECO:0008006" key="3">
    <source>
        <dbReference type="Google" id="ProtNLM"/>
    </source>
</evidence>
<keyword evidence="2" id="KW-1185">Reference proteome</keyword>
<gene>
    <name evidence="1" type="ORF">NDR89_20370</name>
</gene>
<dbReference type="EMBL" id="CP098736">
    <property type="protein sequence ID" value="USE78994.1"/>
    <property type="molecule type" value="Genomic_DNA"/>
</dbReference>
<name>A0ABY4VP74_9BURK</name>
<reference evidence="1" key="1">
    <citation type="submission" date="2022-06" db="EMBL/GenBank/DDBJ databases">
        <title>Complete genome sequence and characterization of Cupriavidus gilardii QJ1 isolated from contaminating cells.</title>
        <authorList>
            <person name="Qi J."/>
        </authorList>
    </citation>
    <scope>NUCLEOTIDE SEQUENCE</scope>
    <source>
        <strain evidence="1">QJ1</strain>
    </source>
</reference>